<sequence>MKKSFANYLSVLVEDLFFSPKDQVYWSPEHAGLNGQKLPTLSDEGTVLRLTKPNIEAKGSVIYFHDGSKNLTAHIPETAWLCELGLEVYLFDIRESEDDKGFPIESYIRKTGKLVDRILQEIPQEQKVLFSGNFIGAYGALENVSKASEQAAGLILHNCPYSFRSYMLANYGPGLGQAMSALLASDYQDPYVLVSEIKDVPIVVTYQNTGRLPISEFNKFRKTELPNLSYIEFPAKAPAQTVNKEAEELRERIIKFFDTRTTS</sequence>
<dbReference type="SUPFAM" id="SSF53474">
    <property type="entry name" value="alpha/beta-Hydrolases"/>
    <property type="match status" value="1"/>
</dbReference>
<accession>A0A6I3S0R1</accession>
<dbReference type="AlphaFoldDB" id="A0A6I3S0R1"/>
<gene>
    <name evidence="1" type="ORF">GMD42_02240</name>
</gene>
<organism evidence="1 2">
    <name type="scientific">Parasutterella excrementihominis</name>
    <dbReference type="NCBI Taxonomy" id="487175"/>
    <lineage>
        <taxon>Bacteria</taxon>
        <taxon>Pseudomonadati</taxon>
        <taxon>Pseudomonadota</taxon>
        <taxon>Betaproteobacteria</taxon>
        <taxon>Burkholderiales</taxon>
        <taxon>Sutterellaceae</taxon>
        <taxon>Parasutterella</taxon>
    </lineage>
</organism>
<comment type="caution">
    <text evidence="1">The sequence shown here is derived from an EMBL/GenBank/DDBJ whole genome shotgun (WGS) entry which is preliminary data.</text>
</comment>
<proteinExistence type="predicted"/>
<name>A0A6I3S0R1_9BURK</name>
<dbReference type="InterPro" id="IPR029058">
    <property type="entry name" value="AB_hydrolase_fold"/>
</dbReference>
<evidence type="ECO:0000313" key="2">
    <source>
        <dbReference type="Proteomes" id="UP000462362"/>
    </source>
</evidence>
<protein>
    <recommendedName>
        <fullName evidence="3">Alpha/beta hydrolase</fullName>
    </recommendedName>
</protein>
<evidence type="ECO:0008006" key="3">
    <source>
        <dbReference type="Google" id="ProtNLM"/>
    </source>
</evidence>
<evidence type="ECO:0000313" key="1">
    <source>
        <dbReference type="EMBL" id="MTU42457.1"/>
    </source>
</evidence>
<dbReference type="EMBL" id="WNCL01000004">
    <property type="protein sequence ID" value="MTU42457.1"/>
    <property type="molecule type" value="Genomic_DNA"/>
</dbReference>
<dbReference type="RefSeq" id="WP_155168012.1">
    <property type="nucleotide sequence ID" value="NZ_WNCA01000004.1"/>
</dbReference>
<dbReference type="Proteomes" id="UP000462362">
    <property type="component" value="Unassembled WGS sequence"/>
</dbReference>
<reference evidence="1 2" key="1">
    <citation type="journal article" date="2019" name="Nat. Med.">
        <title>A library of human gut bacterial isolates paired with longitudinal multiomics data enables mechanistic microbiome research.</title>
        <authorList>
            <person name="Poyet M."/>
            <person name="Groussin M."/>
            <person name="Gibbons S.M."/>
            <person name="Avila-Pacheco J."/>
            <person name="Jiang X."/>
            <person name="Kearney S.M."/>
            <person name="Perrotta A.R."/>
            <person name="Berdy B."/>
            <person name="Zhao S."/>
            <person name="Lieberman T.D."/>
            <person name="Swanson P.K."/>
            <person name="Smith M."/>
            <person name="Roesemann S."/>
            <person name="Alexander J.E."/>
            <person name="Rich S.A."/>
            <person name="Livny J."/>
            <person name="Vlamakis H."/>
            <person name="Clish C."/>
            <person name="Bullock K."/>
            <person name="Deik A."/>
            <person name="Scott J."/>
            <person name="Pierce K.A."/>
            <person name="Xavier R.J."/>
            <person name="Alm E.J."/>
        </authorList>
    </citation>
    <scope>NUCLEOTIDE SEQUENCE [LARGE SCALE GENOMIC DNA]</scope>
    <source>
        <strain evidence="1 2">BIOML-A2</strain>
    </source>
</reference>